<feature type="compositionally biased region" description="Polar residues" evidence="16">
    <location>
        <begin position="1274"/>
        <end position="1286"/>
    </location>
</feature>
<keyword evidence="8" id="KW-0862">Zinc</keyword>
<evidence type="ECO:0000256" key="9">
    <source>
        <dbReference type="ARBA" id="ARBA00022840"/>
    </source>
</evidence>
<dbReference type="PROSITE" id="PS50863">
    <property type="entry name" value="B3"/>
    <property type="match status" value="1"/>
</dbReference>
<evidence type="ECO:0000256" key="4">
    <source>
        <dbReference type="ARBA" id="ARBA00022723"/>
    </source>
</evidence>
<dbReference type="GO" id="GO:0005634">
    <property type="term" value="C:nucleus"/>
    <property type="evidence" value="ECO:0007669"/>
    <property type="project" value="UniProtKB-SubCell"/>
</dbReference>
<dbReference type="InterPro" id="IPR011124">
    <property type="entry name" value="Znf_CW"/>
</dbReference>
<keyword evidence="6" id="KW-0863">Zinc-finger</keyword>
<evidence type="ECO:0000313" key="20">
    <source>
        <dbReference type="EMBL" id="KAG6603720.1"/>
    </source>
</evidence>
<feature type="domain" description="DAGKc" evidence="17">
    <location>
        <begin position="110"/>
        <end position="252"/>
    </location>
</feature>
<evidence type="ECO:0000256" key="5">
    <source>
        <dbReference type="ARBA" id="ARBA00022741"/>
    </source>
</evidence>
<dbReference type="GO" id="GO:0071215">
    <property type="term" value="P:cellular response to abscisic acid stimulus"/>
    <property type="evidence" value="ECO:0007669"/>
    <property type="project" value="UniProtKB-ARBA"/>
</dbReference>
<evidence type="ECO:0000256" key="7">
    <source>
        <dbReference type="ARBA" id="ARBA00022777"/>
    </source>
</evidence>
<dbReference type="PROSITE" id="PS50146">
    <property type="entry name" value="DAGK"/>
    <property type="match status" value="1"/>
</dbReference>
<comment type="subcellular location">
    <subcellularLocation>
        <location evidence="1">Nucleus</location>
    </subcellularLocation>
    <subcellularLocation>
        <location evidence="2">Vacuole membrane</location>
        <topology evidence="2">Peripheral membrane protein</topology>
    </subcellularLocation>
</comment>
<dbReference type="PANTHER" id="PTHR46245">
    <property type="entry name" value="B3 DOMAIN-CONTAINING PROTEIN OS07G0563300"/>
    <property type="match status" value="1"/>
</dbReference>
<proteinExistence type="predicted"/>
<evidence type="ECO:0000256" key="11">
    <source>
        <dbReference type="ARBA" id="ARBA00023125"/>
    </source>
</evidence>
<dbReference type="SMART" id="SM00046">
    <property type="entry name" value="DAGKc"/>
    <property type="match status" value="1"/>
</dbReference>
<feature type="region of interest" description="Disordered" evidence="16">
    <location>
        <begin position="687"/>
        <end position="775"/>
    </location>
</feature>
<evidence type="ECO:0000256" key="14">
    <source>
        <dbReference type="ARBA" id="ARBA00023242"/>
    </source>
</evidence>
<feature type="compositionally biased region" description="Polar residues" evidence="16">
    <location>
        <begin position="1221"/>
        <end position="1230"/>
    </location>
</feature>
<dbReference type="CDD" id="cd10017">
    <property type="entry name" value="B3_DNA"/>
    <property type="match status" value="1"/>
</dbReference>
<evidence type="ECO:0000256" key="12">
    <source>
        <dbReference type="ARBA" id="ARBA00023136"/>
    </source>
</evidence>
<dbReference type="GO" id="GO:0005524">
    <property type="term" value="F:ATP binding"/>
    <property type="evidence" value="ECO:0007669"/>
    <property type="project" value="UniProtKB-KW"/>
</dbReference>
<dbReference type="FunFam" id="2.40.330.10:FF:000006">
    <property type="entry name" value="B3 domain-containing transcription repressor VAL1"/>
    <property type="match status" value="1"/>
</dbReference>
<evidence type="ECO:0000259" key="19">
    <source>
        <dbReference type="PROSITE" id="PS51050"/>
    </source>
</evidence>
<dbReference type="EC" id="2.7.1.91" evidence="15"/>
<organism evidence="20 21">
    <name type="scientific">Cucurbita argyrosperma subsp. sororia</name>
    <dbReference type="NCBI Taxonomy" id="37648"/>
    <lineage>
        <taxon>Eukaryota</taxon>
        <taxon>Viridiplantae</taxon>
        <taxon>Streptophyta</taxon>
        <taxon>Embryophyta</taxon>
        <taxon>Tracheophyta</taxon>
        <taxon>Spermatophyta</taxon>
        <taxon>Magnoliopsida</taxon>
        <taxon>eudicotyledons</taxon>
        <taxon>Gunneridae</taxon>
        <taxon>Pentapetalae</taxon>
        <taxon>rosids</taxon>
        <taxon>fabids</taxon>
        <taxon>Cucurbitales</taxon>
        <taxon>Cucurbitaceae</taxon>
        <taxon>Cucurbiteae</taxon>
        <taxon>Cucurbita</taxon>
    </lineage>
</organism>
<protein>
    <recommendedName>
        <fullName evidence="15">sphingosine kinase</fullName>
        <ecNumber evidence="15">2.7.1.91</ecNumber>
    </recommendedName>
</protein>
<dbReference type="Pfam" id="PF02362">
    <property type="entry name" value="B3"/>
    <property type="match status" value="1"/>
</dbReference>
<dbReference type="EMBL" id="JAGKQH010000003">
    <property type="protein sequence ID" value="KAG6603720.1"/>
    <property type="molecule type" value="Genomic_DNA"/>
</dbReference>
<feature type="region of interest" description="Disordered" evidence="16">
    <location>
        <begin position="1206"/>
        <end position="1324"/>
    </location>
</feature>
<comment type="caution">
    <text evidence="20">The sequence shown here is derived from an EMBL/GenBank/DDBJ whole genome shotgun (WGS) entry which is preliminary data.</text>
</comment>
<dbReference type="InterPro" id="IPR045540">
    <property type="entry name" value="YegS/DAGK_C"/>
</dbReference>
<keyword evidence="7" id="KW-0418">Kinase</keyword>
<keyword evidence="4" id="KW-0479">Metal-binding</keyword>
<reference evidence="20 21" key="1">
    <citation type="journal article" date="2021" name="Hortic Res">
        <title>The domestication of Cucurbita argyrosperma as revealed by the genome of its wild relative.</title>
        <authorList>
            <person name="Barrera-Redondo J."/>
            <person name="Sanchez-de la Vega G."/>
            <person name="Aguirre-Liguori J.A."/>
            <person name="Castellanos-Morales G."/>
            <person name="Gutierrez-Guerrero Y.T."/>
            <person name="Aguirre-Dugua X."/>
            <person name="Aguirre-Planter E."/>
            <person name="Tenaillon M.I."/>
            <person name="Lira-Saade R."/>
            <person name="Eguiarte L.E."/>
        </authorList>
    </citation>
    <scope>NUCLEOTIDE SEQUENCE [LARGE SCALE GENOMIC DNA]</scope>
    <source>
        <strain evidence="20">JBR-2021</strain>
    </source>
</reference>
<evidence type="ECO:0000256" key="13">
    <source>
        <dbReference type="ARBA" id="ARBA00023163"/>
    </source>
</evidence>
<sequence length="1389" mass="153648">MDQSGDSKPILNHRVLLPDGSVTPMILTADGCLRWLEEGQRSLSVDKEVLGFSTDGPNIRIKALVEDLGGLLCFGSSGGLVRKEFVFQPLSEESRALWCLKLRECVDLLGRPKRLFVFVNPFGGRRAGYKIYLDDVKPILDDAEIVVTLQETKYQRHAEEVAYSLDITEYDGIVCVSGDGILVEVINGLLRRDDWVDAIKTPLGVVPAGTGNGMAKSLLHSIGDPCTACHATLAIIRGHKCSLDVATISQGEVKHFAVLMLAWGLIADIDIESEKYRWMGSARLDFYALQRIISLRHYKGGVSFVPAPGFEDYGEPTRYDYETASVVDVDKSDGETDNIRRHGYEGPNINLKDLNWRKFDGPFISVWLHNVPWGAENTMAAPDAKMSDGFLDLIIIRDCPKLSLLALMTELNNGRHVKSPFVTYIKVKAFILTPGTRVEEPNKEGIIDADGEIRAPMSSAVTTASSSSSPISSRPCHNSDCKELRPERSRKGWRLRTGDFAELCDRCASAYEEGRFCETFHLNASGWRCCESCGKRVHCGCIVSAHAFTLLDPGGIECMTCARKNVILPLNPAWPQTLLFHSAFSDRLKDLSVKNWSQLAGSGPVPWRQAPSMFNSSFPSGELHHRPPYEVDISAALNKLNTSERLPVSIEKRKNDDFSERFLNGSLMQCGQDICENGTAGGIKCEDKPSSCSNIPQQSSFVKEDSSTTQYGLNVPYAPPNETSARSRISGTHLRSTSLSPLPKQIHTNLQSGADSSNEPQSRNGRPRGDSRGKNYLLPRYWPRFTDQELQQISVDSNSVITPLFEKMLSASDAGRIGRLVLPKKCAEAYFPSISQPEGLPLKVQDAKGKEWIFQFRFWPNNNSRMYVLEGVTPCIQAMQLQAGDTVTFSRLEPEGKLVMGFRKASAAADQENEAKKTKNGALVHGDVSNMKVKAELADPNSWTKVDKSGYIAKEVLGAKPSISRKRKSSTLGSKSKRLRIENEDMIELKITWEEAQGLLRAPPNQVPNVLVIEGFEFEEYEEAPVLGKPTIIPPDNTGERIQWNQCEDCLKWRKVPASAVLPSKWTCSDNSWDPERSFCSAAQELSTEQLEELLSPGDSAAPVKKATKLEPDNVEALEGLDTLANLAILGEGEVSQATTKHPRHRPGCSCIVCIQPPSGKGPKHKQTCTCNVCLTVKRRFQTLMQRREKKQSVKEAETIRQRQQFQDEMFLDRSMDDESLTCSNTSTSKLIEEGKMNDDSDEDPNRNKPSTSPFKGQIDLNMQPEREDELSPGSDSGSMMKNLQDTGDRFFEQQRLNSGGTGSSSSDPLEPGGEREHRGENISSVLDLSSINVDADKGQPATLSFNASASMPSTERQEVLIRIETQPLSIAALDDSGMLSRELTDDIA</sequence>
<keyword evidence="13" id="KW-0804">Transcription</keyword>
<evidence type="ECO:0000259" key="17">
    <source>
        <dbReference type="PROSITE" id="PS50146"/>
    </source>
</evidence>
<dbReference type="FunFam" id="3.40.50.10330:FF:000005">
    <property type="entry name" value="Sphingosine kinase 2"/>
    <property type="match status" value="1"/>
</dbReference>
<gene>
    <name evidence="20" type="ORF">SDJN03_04329</name>
</gene>
<keyword evidence="3" id="KW-0808">Transferase</keyword>
<dbReference type="GO" id="GO:0008481">
    <property type="term" value="F:sphingosine kinase activity"/>
    <property type="evidence" value="ECO:0007669"/>
    <property type="project" value="UniProtKB-EC"/>
</dbReference>
<accession>A0AAV6NZ12</accession>
<evidence type="ECO:0000256" key="16">
    <source>
        <dbReference type="SAM" id="MobiDB-lite"/>
    </source>
</evidence>
<evidence type="ECO:0000256" key="1">
    <source>
        <dbReference type="ARBA" id="ARBA00004123"/>
    </source>
</evidence>
<dbReference type="GO" id="GO:0009705">
    <property type="term" value="C:plant-type vacuole membrane"/>
    <property type="evidence" value="ECO:0007669"/>
    <property type="project" value="UniProtKB-ARBA"/>
</dbReference>
<dbReference type="Pfam" id="PF25813">
    <property type="entry name" value="zf_VAL1_N"/>
    <property type="match status" value="1"/>
</dbReference>
<evidence type="ECO:0000256" key="8">
    <source>
        <dbReference type="ARBA" id="ARBA00022833"/>
    </source>
</evidence>
<dbReference type="InterPro" id="IPR003340">
    <property type="entry name" value="B3_DNA-bd"/>
</dbReference>
<evidence type="ECO:0000313" key="21">
    <source>
        <dbReference type="Proteomes" id="UP000685013"/>
    </source>
</evidence>
<dbReference type="Pfam" id="PF19279">
    <property type="entry name" value="YegS_C"/>
    <property type="match status" value="1"/>
</dbReference>
<dbReference type="PANTHER" id="PTHR46245:SF10">
    <property type="entry name" value="B3 DOMAIN-CONTAINING TRANSCRIPTION FACTOR VAL3"/>
    <property type="match status" value="1"/>
</dbReference>
<keyword evidence="12" id="KW-0472">Membrane</keyword>
<feature type="compositionally biased region" description="Polar residues" evidence="16">
    <location>
        <begin position="1295"/>
        <end position="1308"/>
    </location>
</feature>
<dbReference type="Pfam" id="PF07496">
    <property type="entry name" value="zf-CW"/>
    <property type="match status" value="1"/>
</dbReference>
<dbReference type="Pfam" id="PF00781">
    <property type="entry name" value="DAGK_cat"/>
    <property type="match status" value="1"/>
</dbReference>
<dbReference type="InterPro" id="IPR057743">
    <property type="entry name" value="Zfn_VAL1-3_N"/>
</dbReference>
<evidence type="ECO:0000256" key="6">
    <source>
        <dbReference type="ARBA" id="ARBA00022771"/>
    </source>
</evidence>
<dbReference type="GO" id="GO:0008270">
    <property type="term" value="F:zinc ion binding"/>
    <property type="evidence" value="ECO:0007669"/>
    <property type="project" value="UniProtKB-KW"/>
</dbReference>
<evidence type="ECO:0000256" key="3">
    <source>
        <dbReference type="ARBA" id="ARBA00022679"/>
    </source>
</evidence>
<keyword evidence="9" id="KW-0067">ATP-binding</keyword>
<keyword evidence="10" id="KW-0805">Transcription regulation</keyword>
<keyword evidence="21" id="KW-1185">Reference proteome</keyword>
<evidence type="ECO:0000256" key="10">
    <source>
        <dbReference type="ARBA" id="ARBA00023015"/>
    </source>
</evidence>
<keyword evidence="11" id="KW-0238">DNA-binding</keyword>
<evidence type="ECO:0000256" key="15">
    <source>
        <dbReference type="ARBA" id="ARBA00044037"/>
    </source>
</evidence>
<feature type="domain" description="CW-type" evidence="19">
    <location>
        <begin position="1038"/>
        <end position="1088"/>
    </location>
</feature>
<feature type="non-terminal residue" evidence="20">
    <location>
        <position position="1"/>
    </location>
</feature>
<name>A0AAV6NZ12_9ROSI</name>
<keyword evidence="14" id="KW-0539">Nucleus</keyword>
<feature type="compositionally biased region" description="Polar residues" evidence="16">
    <location>
        <begin position="721"/>
        <end position="764"/>
    </location>
</feature>
<dbReference type="GO" id="GO:0003677">
    <property type="term" value="F:DNA binding"/>
    <property type="evidence" value="ECO:0007669"/>
    <property type="project" value="UniProtKB-KW"/>
</dbReference>
<dbReference type="SMART" id="SM01019">
    <property type="entry name" value="B3"/>
    <property type="match status" value="1"/>
</dbReference>
<feature type="compositionally biased region" description="Polar residues" evidence="16">
    <location>
        <begin position="690"/>
        <end position="712"/>
    </location>
</feature>
<dbReference type="Proteomes" id="UP000685013">
    <property type="component" value="Chromosome 3"/>
</dbReference>
<dbReference type="InterPro" id="IPR001206">
    <property type="entry name" value="Diacylglycerol_kinase_cat_dom"/>
</dbReference>
<keyword evidence="5" id="KW-0547">Nucleotide-binding</keyword>
<evidence type="ECO:0000259" key="18">
    <source>
        <dbReference type="PROSITE" id="PS50863"/>
    </source>
</evidence>
<feature type="compositionally biased region" description="Basic and acidic residues" evidence="16">
    <location>
        <begin position="1231"/>
        <end position="1247"/>
    </location>
</feature>
<dbReference type="PROSITE" id="PS51050">
    <property type="entry name" value="ZF_CW"/>
    <property type="match status" value="1"/>
</dbReference>
<dbReference type="GO" id="GO:0006355">
    <property type="term" value="P:regulation of DNA-templated transcription"/>
    <property type="evidence" value="ECO:0007669"/>
    <property type="project" value="UniProtKB-ARBA"/>
</dbReference>
<feature type="domain" description="TF-B3" evidence="18">
    <location>
        <begin position="805"/>
        <end position="906"/>
    </location>
</feature>
<evidence type="ECO:0000256" key="2">
    <source>
        <dbReference type="ARBA" id="ARBA00004148"/>
    </source>
</evidence>